<sequence>MAQQAVGAFRSEVLGSRCGVGPDRDARVRVVHGLPLLASRPLDLEVWVLLSDVDEDRVPAHWDPTEVLAEVYLTSWVLRLRSSLVNHLTAANWPEPHRVTMRVDAADRVERRGGRAYLYGSFAA</sequence>
<proteinExistence type="predicted"/>
<accession>A0A6J6FCP1</accession>
<name>A0A6J6FCP1_9ZZZZ</name>
<organism evidence="1">
    <name type="scientific">freshwater metagenome</name>
    <dbReference type="NCBI Taxonomy" id="449393"/>
    <lineage>
        <taxon>unclassified sequences</taxon>
        <taxon>metagenomes</taxon>
        <taxon>ecological metagenomes</taxon>
    </lineage>
</organism>
<dbReference type="AlphaFoldDB" id="A0A6J6FCP1"/>
<reference evidence="1" key="1">
    <citation type="submission" date="2020-05" db="EMBL/GenBank/DDBJ databases">
        <authorList>
            <person name="Chiriac C."/>
            <person name="Salcher M."/>
            <person name="Ghai R."/>
            <person name="Kavagutti S V."/>
        </authorList>
    </citation>
    <scope>NUCLEOTIDE SEQUENCE</scope>
</reference>
<gene>
    <name evidence="1" type="ORF">UFOPK1493_03341</name>
</gene>
<dbReference type="EMBL" id="CAEZSR010000180">
    <property type="protein sequence ID" value="CAB4584993.1"/>
    <property type="molecule type" value="Genomic_DNA"/>
</dbReference>
<evidence type="ECO:0000313" key="1">
    <source>
        <dbReference type="EMBL" id="CAB4584993.1"/>
    </source>
</evidence>
<protein>
    <submittedName>
        <fullName evidence="1">Unannotated protein</fullName>
    </submittedName>
</protein>